<dbReference type="EMBL" id="CAJVCH010569975">
    <property type="protein sequence ID" value="CAG7833683.1"/>
    <property type="molecule type" value="Genomic_DNA"/>
</dbReference>
<feature type="non-terminal residue" evidence="1">
    <location>
        <position position="1"/>
    </location>
</feature>
<keyword evidence="2" id="KW-1185">Reference proteome</keyword>
<proteinExistence type="predicted"/>
<evidence type="ECO:0000313" key="2">
    <source>
        <dbReference type="Proteomes" id="UP000708208"/>
    </source>
</evidence>
<name>A0A8J2PK39_9HEXA</name>
<evidence type="ECO:0000313" key="1">
    <source>
        <dbReference type="EMBL" id="CAG7833683.1"/>
    </source>
</evidence>
<gene>
    <name evidence="1" type="ORF">AFUS01_LOCUS43277</name>
</gene>
<accession>A0A8J2PK39</accession>
<reference evidence="1" key="1">
    <citation type="submission" date="2021-06" db="EMBL/GenBank/DDBJ databases">
        <authorList>
            <person name="Hodson N. C."/>
            <person name="Mongue J. A."/>
            <person name="Jaron S. K."/>
        </authorList>
    </citation>
    <scope>NUCLEOTIDE SEQUENCE</scope>
</reference>
<protein>
    <submittedName>
        <fullName evidence="1">Uncharacterized protein</fullName>
    </submittedName>
</protein>
<sequence length="45" mass="4957">VFSASIKSAHPVHTVGDYFGTDSVINTNRRQPTNLLDILEKSILT</sequence>
<comment type="caution">
    <text evidence="1">The sequence shown here is derived from an EMBL/GenBank/DDBJ whole genome shotgun (WGS) entry which is preliminary data.</text>
</comment>
<dbReference type="Proteomes" id="UP000708208">
    <property type="component" value="Unassembled WGS sequence"/>
</dbReference>
<dbReference type="AlphaFoldDB" id="A0A8J2PK39"/>
<organism evidence="1 2">
    <name type="scientific">Allacma fusca</name>
    <dbReference type="NCBI Taxonomy" id="39272"/>
    <lineage>
        <taxon>Eukaryota</taxon>
        <taxon>Metazoa</taxon>
        <taxon>Ecdysozoa</taxon>
        <taxon>Arthropoda</taxon>
        <taxon>Hexapoda</taxon>
        <taxon>Collembola</taxon>
        <taxon>Symphypleona</taxon>
        <taxon>Sminthuridae</taxon>
        <taxon>Allacma</taxon>
    </lineage>
</organism>